<dbReference type="InterPro" id="IPR020904">
    <property type="entry name" value="Sc_DH/Rdtase_CS"/>
</dbReference>
<sequence length="239" mass="24765">MVTGAASGIGAACATALRTAGATLTLLDLPGLQLEAHAATLDAQVLPVDLADDNAVSRLRLEADILVNSAGLQRVASVNQLPLDVFRRMQAVMVTAPFALAQCVLPSMYAKGWGRLIHISSIHGRRASALKSAYVAAKHGLEGLSKVLAVESGPHGVTSNCIAPGYVRTPLVTGQIADQAQALGLDEESVIAEVMLARSSIKRLLEPEEVADAVLYLCSDAAAFVTGTSLALDGGWTAQ</sequence>
<dbReference type="GO" id="GO:0016491">
    <property type="term" value="F:oxidoreductase activity"/>
    <property type="evidence" value="ECO:0007669"/>
    <property type="project" value="UniProtKB-KW"/>
</dbReference>
<gene>
    <name evidence="3" type="ORF">CLV37_1232</name>
</gene>
<dbReference type="PROSITE" id="PS00061">
    <property type="entry name" value="ADH_SHORT"/>
    <property type="match status" value="1"/>
</dbReference>
<dbReference type="PANTHER" id="PTHR42879:SF2">
    <property type="entry name" value="3-OXOACYL-[ACYL-CARRIER-PROTEIN] REDUCTASE FABG"/>
    <property type="match status" value="1"/>
</dbReference>
<comment type="caution">
    <text evidence="3">The sequence shown here is derived from an EMBL/GenBank/DDBJ whole genome shotgun (WGS) entry which is preliminary data.</text>
</comment>
<evidence type="ECO:0000313" key="4">
    <source>
        <dbReference type="Proteomes" id="UP000238083"/>
    </source>
</evidence>
<dbReference type="InterPro" id="IPR036291">
    <property type="entry name" value="NAD(P)-bd_dom_sf"/>
</dbReference>
<dbReference type="Proteomes" id="UP000238083">
    <property type="component" value="Unassembled WGS sequence"/>
</dbReference>
<evidence type="ECO:0000256" key="1">
    <source>
        <dbReference type="ARBA" id="ARBA00006484"/>
    </source>
</evidence>
<dbReference type="InterPro" id="IPR002347">
    <property type="entry name" value="SDR_fam"/>
</dbReference>
<evidence type="ECO:0000256" key="2">
    <source>
        <dbReference type="ARBA" id="ARBA00023002"/>
    </source>
</evidence>
<dbReference type="PRINTS" id="PR00080">
    <property type="entry name" value="SDRFAMILY"/>
</dbReference>
<dbReference type="GO" id="GO:0032787">
    <property type="term" value="P:monocarboxylic acid metabolic process"/>
    <property type="evidence" value="ECO:0007669"/>
    <property type="project" value="UniProtKB-ARBA"/>
</dbReference>
<reference evidence="3 4" key="1">
    <citation type="submission" date="2018-03" db="EMBL/GenBank/DDBJ databases">
        <title>Genomic Encyclopedia of Archaeal and Bacterial Type Strains, Phase II (KMG-II): from individual species to whole genera.</title>
        <authorList>
            <person name="Goeker M."/>
        </authorList>
    </citation>
    <scope>NUCLEOTIDE SEQUENCE [LARGE SCALE GENOMIC DNA]</scope>
    <source>
        <strain evidence="3 4">DSM 19711</strain>
    </source>
</reference>
<dbReference type="Gene3D" id="3.40.50.720">
    <property type="entry name" value="NAD(P)-binding Rossmann-like Domain"/>
    <property type="match status" value="1"/>
</dbReference>
<name>A0A2T0QUR8_9ACTN</name>
<organism evidence="3 4">
    <name type="scientific">Kineococcus rhizosphaerae</name>
    <dbReference type="NCBI Taxonomy" id="559628"/>
    <lineage>
        <taxon>Bacteria</taxon>
        <taxon>Bacillati</taxon>
        <taxon>Actinomycetota</taxon>
        <taxon>Actinomycetes</taxon>
        <taxon>Kineosporiales</taxon>
        <taxon>Kineosporiaceae</taxon>
        <taxon>Kineococcus</taxon>
    </lineage>
</organism>
<evidence type="ECO:0000313" key="3">
    <source>
        <dbReference type="EMBL" id="PRY08823.1"/>
    </source>
</evidence>
<dbReference type="FunFam" id="3.40.50.720:FF:000084">
    <property type="entry name" value="Short-chain dehydrogenase reductase"/>
    <property type="match status" value="1"/>
</dbReference>
<protein>
    <submittedName>
        <fullName evidence="3">3-hydroxybutyrate dehydrogenase</fullName>
    </submittedName>
</protein>
<dbReference type="SUPFAM" id="SSF51735">
    <property type="entry name" value="NAD(P)-binding Rossmann-fold domains"/>
    <property type="match status" value="1"/>
</dbReference>
<dbReference type="AlphaFoldDB" id="A0A2T0QUR8"/>
<dbReference type="EMBL" id="PVZF01000023">
    <property type="protein sequence ID" value="PRY08823.1"/>
    <property type="molecule type" value="Genomic_DNA"/>
</dbReference>
<accession>A0A2T0QUR8</accession>
<dbReference type="PRINTS" id="PR00081">
    <property type="entry name" value="GDHRDH"/>
</dbReference>
<dbReference type="InterPro" id="IPR050259">
    <property type="entry name" value="SDR"/>
</dbReference>
<keyword evidence="4" id="KW-1185">Reference proteome</keyword>
<comment type="similarity">
    <text evidence="1">Belongs to the short-chain dehydrogenases/reductases (SDR) family.</text>
</comment>
<dbReference type="Pfam" id="PF13561">
    <property type="entry name" value="adh_short_C2"/>
    <property type="match status" value="1"/>
</dbReference>
<dbReference type="PANTHER" id="PTHR42879">
    <property type="entry name" value="3-OXOACYL-(ACYL-CARRIER-PROTEIN) REDUCTASE"/>
    <property type="match status" value="1"/>
</dbReference>
<proteinExistence type="inferred from homology"/>
<keyword evidence="2" id="KW-0560">Oxidoreductase</keyword>